<dbReference type="EMBL" id="JBBKZV010000020">
    <property type="protein sequence ID" value="MEJ8825171.1"/>
    <property type="molecule type" value="Genomic_DNA"/>
</dbReference>
<dbReference type="InterPro" id="IPR036938">
    <property type="entry name" value="PAP2/HPO_sf"/>
</dbReference>
<organism evidence="3 4">
    <name type="scientific">Variovorax humicola</name>
    <dbReference type="NCBI Taxonomy" id="1769758"/>
    <lineage>
        <taxon>Bacteria</taxon>
        <taxon>Pseudomonadati</taxon>
        <taxon>Pseudomonadota</taxon>
        <taxon>Betaproteobacteria</taxon>
        <taxon>Burkholderiales</taxon>
        <taxon>Comamonadaceae</taxon>
        <taxon>Variovorax</taxon>
    </lineage>
</organism>
<proteinExistence type="inferred from homology"/>
<evidence type="ECO:0000313" key="4">
    <source>
        <dbReference type="Proteomes" id="UP001363010"/>
    </source>
</evidence>
<dbReference type="EC" id="3.1.3.2" evidence="1"/>
<dbReference type="PRINTS" id="PR00483">
    <property type="entry name" value="BACPHPHTASE"/>
</dbReference>
<feature type="domain" description="Phosphatidic acid phosphatase type 2/haloperoxidase" evidence="2">
    <location>
        <begin position="125"/>
        <end position="237"/>
    </location>
</feature>
<gene>
    <name evidence="3" type="ORF">WKW80_24615</name>
</gene>
<name>A0ABU8W7B4_9BURK</name>
<comment type="similarity">
    <text evidence="1">Belongs to the class A bacterial acid phosphatase family.</text>
</comment>
<protein>
    <recommendedName>
        <fullName evidence="1">Acid phosphatase</fullName>
        <ecNumber evidence="1">3.1.3.2</ecNumber>
    </recommendedName>
</protein>
<dbReference type="SMART" id="SM00014">
    <property type="entry name" value="acidPPc"/>
    <property type="match status" value="1"/>
</dbReference>
<comment type="catalytic activity">
    <reaction evidence="1">
        <text>a phosphate monoester + H2O = an alcohol + phosphate</text>
        <dbReference type="Rhea" id="RHEA:15017"/>
        <dbReference type="ChEBI" id="CHEBI:15377"/>
        <dbReference type="ChEBI" id="CHEBI:30879"/>
        <dbReference type="ChEBI" id="CHEBI:43474"/>
        <dbReference type="ChEBI" id="CHEBI:67140"/>
        <dbReference type="EC" id="3.1.3.2"/>
    </reaction>
</comment>
<evidence type="ECO:0000313" key="3">
    <source>
        <dbReference type="EMBL" id="MEJ8825171.1"/>
    </source>
</evidence>
<dbReference type="PIRSF" id="PIRSF000897">
    <property type="entry name" value="Acid_Ptase_ClsA"/>
    <property type="match status" value="1"/>
</dbReference>
<dbReference type="Gene3D" id="1.20.144.10">
    <property type="entry name" value="Phosphatidic acid phosphatase type 2/haloperoxidase"/>
    <property type="match status" value="1"/>
</dbReference>
<reference evidence="3 4" key="1">
    <citation type="submission" date="2024-03" db="EMBL/GenBank/DDBJ databases">
        <title>Novel species of the genus Variovorax.</title>
        <authorList>
            <person name="Liu Q."/>
            <person name="Xin Y.-H."/>
        </authorList>
    </citation>
    <scope>NUCLEOTIDE SEQUENCE [LARGE SCALE GENOMIC DNA]</scope>
    <source>
        <strain evidence="3 4">KACC 18501</strain>
    </source>
</reference>
<keyword evidence="4" id="KW-1185">Reference proteome</keyword>
<evidence type="ECO:0000259" key="2">
    <source>
        <dbReference type="SMART" id="SM00014"/>
    </source>
</evidence>
<dbReference type="PROSITE" id="PS51257">
    <property type="entry name" value="PROKAR_LIPOPROTEIN"/>
    <property type="match status" value="1"/>
</dbReference>
<dbReference type="CDD" id="cd03397">
    <property type="entry name" value="PAP2_acid_phosphatase"/>
    <property type="match status" value="1"/>
</dbReference>
<keyword evidence="1" id="KW-0378">Hydrolase</keyword>
<dbReference type="InterPro" id="IPR000326">
    <property type="entry name" value="PAP2/HPO"/>
</dbReference>
<accession>A0ABU8W7B4</accession>
<dbReference type="RefSeq" id="WP_340366203.1">
    <property type="nucleotide sequence ID" value="NZ_JBBKZV010000020.1"/>
</dbReference>
<dbReference type="InterPro" id="IPR001011">
    <property type="entry name" value="Acid_Pase_classA_bac"/>
</dbReference>
<evidence type="ECO:0000256" key="1">
    <source>
        <dbReference type="PIRNR" id="PIRNR000897"/>
    </source>
</evidence>
<dbReference type="SUPFAM" id="SSF48317">
    <property type="entry name" value="Acid phosphatase/Vanadium-dependent haloperoxidase"/>
    <property type="match status" value="1"/>
</dbReference>
<sequence length="282" mass="29193">MEIKSLAATLAVALLAGACTSTPRVVAPTSAAEVGEFRAGTGILKGYLSPAELPDSLALLPPPPSADSPVLAADTATFLNLTKLQDTPRGAMAVKDADLHFPEAASTFSCALGVQISEQATPNLNMLLRRTLTDTGLATYKAKDKYVRTRPFVMYQTATCTPKEEASLAKDGSYPSGHSAIGWGWALVLVELAPDRADAILQRGRAFSQSRAICGVHWQSDIEAGRLVGSAAVARLHGNAVFNAQMAAAKDEIVKARAAGTPQSAACAAEAATIAGSSSMAP</sequence>
<dbReference type="Pfam" id="PF01569">
    <property type="entry name" value="PAP2"/>
    <property type="match status" value="1"/>
</dbReference>
<comment type="caution">
    <text evidence="3">The sequence shown here is derived from an EMBL/GenBank/DDBJ whole genome shotgun (WGS) entry which is preliminary data.</text>
</comment>
<dbReference type="Proteomes" id="UP001363010">
    <property type="component" value="Unassembled WGS sequence"/>
</dbReference>